<dbReference type="OMA" id="EWAVVHG"/>
<evidence type="ECO:0000256" key="6">
    <source>
        <dbReference type="ARBA" id="ARBA00022840"/>
    </source>
</evidence>
<dbReference type="OrthoDB" id="6334211at2759"/>
<evidence type="ECO:0000256" key="3">
    <source>
        <dbReference type="ARBA" id="ARBA00022679"/>
    </source>
</evidence>
<keyword evidence="5" id="KW-0418">Kinase</keyword>
<dbReference type="GO" id="GO:0005524">
    <property type="term" value="F:ATP binding"/>
    <property type="evidence" value="ECO:0007669"/>
    <property type="project" value="UniProtKB-KW"/>
</dbReference>
<dbReference type="InterPro" id="IPR008145">
    <property type="entry name" value="GK/Ca_channel_bsu"/>
</dbReference>
<comment type="caution">
    <text evidence="8">The sequence shown here is derived from an EMBL/GenBank/DDBJ whole genome shotgun (WGS) entry which is preliminary data.</text>
</comment>
<dbReference type="NCBIfam" id="TIGR03263">
    <property type="entry name" value="guanyl_kin"/>
    <property type="match status" value="1"/>
</dbReference>
<dbReference type="InterPro" id="IPR020590">
    <property type="entry name" value="Guanylate_kinase_CS"/>
</dbReference>
<dbReference type="Gene3D" id="3.40.50.300">
    <property type="entry name" value="P-loop containing nucleotide triphosphate hydrolases"/>
    <property type="match status" value="1"/>
</dbReference>
<dbReference type="InterPro" id="IPR017665">
    <property type="entry name" value="Guanylate_kinase"/>
</dbReference>
<dbReference type="PROSITE" id="PS00856">
    <property type="entry name" value="GUANYLATE_KINASE_1"/>
    <property type="match status" value="1"/>
</dbReference>
<gene>
    <name evidence="8" type="ORF">CBR_g4816</name>
</gene>
<dbReference type="CDD" id="cd00071">
    <property type="entry name" value="GMPK"/>
    <property type="match status" value="1"/>
</dbReference>
<accession>A0A388KJ03</accession>
<comment type="similarity">
    <text evidence="1">Belongs to the guanylate kinase family.</text>
</comment>
<dbReference type="Pfam" id="PF00625">
    <property type="entry name" value="Guanylate_kin"/>
    <property type="match status" value="1"/>
</dbReference>
<dbReference type="SUPFAM" id="SSF52540">
    <property type="entry name" value="P-loop containing nucleoside triphosphate hydrolases"/>
    <property type="match status" value="1"/>
</dbReference>
<dbReference type="Proteomes" id="UP000265515">
    <property type="component" value="Unassembled WGS sequence"/>
</dbReference>
<dbReference type="FunFam" id="3.30.63.10:FF:000002">
    <property type="entry name" value="Guanylate kinase 1"/>
    <property type="match status" value="1"/>
</dbReference>
<sequence length="227" mass="25613">MADDEYRSRMLKEIEIALGTPLGHTSLAPKQKPIMLVISGASGVGKDAVIERLLEVRRDLHFVVTATTRARRPNEVDGKDYIFVSKSEFERMIHENELLEHAMVYGEHKGVPKKQLREPMARGKDVVMRVDVQGAATVRSIVGNGAVFIFLVAESEAALTKRLIGRKTETPDKLLVRVKTAAEELRRMIEFDYVVVNEEGHLEETVRRIGAIIDTEKSRVHPRTPMF</sequence>
<proteinExistence type="inferred from homology"/>
<dbReference type="PANTHER" id="PTHR23117">
    <property type="entry name" value="GUANYLATE KINASE-RELATED"/>
    <property type="match status" value="1"/>
</dbReference>
<keyword evidence="9" id="KW-1185">Reference proteome</keyword>
<dbReference type="InterPro" id="IPR027417">
    <property type="entry name" value="P-loop_NTPase"/>
</dbReference>
<dbReference type="SMART" id="SM00072">
    <property type="entry name" value="GuKc"/>
    <property type="match status" value="1"/>
</dbReference>
<dbReference type="GO" id="GO:0004385">
    <property type="term" value="F:GMP kinase activity"/>
    <property type="evidence" value="ECO:0007669"/>
    <property type="project" value="UniProtKB-EC"/>
</dbReference>
<dbReference type="PROSITE" id="PS50052">
    <property type="entry name" value="GUANYLATE_KINASE_2"/>
    <property type="match status" value="1"/>
</dbReference>
<evidence type="ECO:0000256" key="2">
    <source>
        <dbReference type="ARBA" id="ARBA00012961"/>
    </source>
</evidence>
<name>A0A388KJ03_CHABU</name>
<dbReference type="EC" id="2.7.4.8" evidence="2"/>
<dbReference type="STRING" id="69332.A0A388KJ03"/>
<evidence type="ECO:0000313" key="9">
    <source>
        <dbReference type="Proteomes" id="UP000265515"/>
    </source>
</evidence>
<keyword evidence="6" id="KW-0067">ATP-binding</keyword>
<protein>
    <recommendedName>
        <fullName evidence="2">guanylate kinase</fullName>
        <ecNumber evidence="2">2.7.4.8</ecNumber>
    </recommendedName>
</protein>
<keyword evidence="4" id="KW-0547">Nucleotide-binding</keyword>
<evidence type="ECO:0000259" key="7">
    <source>
        <dbReference type="PROSITE" id="PS50052"/>
    </source>
</evidence>
<evidence type="ECO:0000313" key="8">
    <source>
        <dbReference type="EMBL" id="GBG69988.1"/>
    </source>
</evidence>
<organism evidence="8 9">
    <name type="scientific">Chara braunii</name>
    <name type="common">Braun's stonewort</name>
    <dbReference type="NCBI Taxonomy" id="69332"/>
    <lineage>
        <taxon>Eukaryota</taxon>
        <taxon>Viridiplantae</taxon>
        <taxon>Streptophyta</taxon>
        <taxon>Charophyceae</taxon>
        <taxon>Charales</taxon>
        <taxon>Characeae</taxon>
        <taxon>Chara</taxon>
    </lineage>
</organism>
<evidence type="ECO:0000256" key="5">
    <source>
        <dbReference type="ARBA" id="ARBA00022777"/>
    </source>
</evidence>
<feature type="domain" description="Guanylate kinase-like" evidence="7">
    <location>
        <begin position="33"/>
        <end position="214"/>
    </location>
</feature>
<keyword evidence="3" id="KW-0808">Transferase</keyword>
<evidence type="ECO:0000256" key="1">
    <source>
        <dbReference type="ARBA" id="ARBA00005790"/>
    </source>
</evidence>
<dbReference type="EMBL" id="BFEA01000123">
    <property type="protein sequence ID" value="GBG69988.1"/>
    <property type="molecule type" value="Genomic_DNA"/>
</dbReference>
<dbReference type="PANTHER" id="PTHR23117:SF13">
    <property type="entry name" value="GUANYLATE KINASE"/>
    <property type="match status" value="1"/>
</dbReference>
<reference evidence="8 9" key="1">
    <citation type="journal article" date="2018" name="Cell">
        <title>The Chara Genome: Secondary Complexity and Implications for Plant Terrestrialization.</title>
        <authorList>
            <person name="Nishiyama T."/>
            <person name="Sakayama H."/>
            <person name="Vries J.D."/>
            <person name="Buschmann H."/>
            <person name="Saint-Marcoux D."/>
            <person name="Ullrich K.K."/>
            <person name="Haas F.B."/>
            <person name="Vanderstraeten L."/>
            <person name="Becker D."/>
            <person name="Lang D."/>
            <person name="Vosolsobe S."/>
            <person name="Rombauts S."/>
            <person name="Wilhelmsson P.K.I."/>
            <person name="Janitza P."/>
            <person name="Kern R."/>
            <person name="Heyl A."/>
            <person name="Rumpler F."/>
            <person name="Villalobos L.I.A.C."/>
            <person name="Clay J.M."/>
            <person name="Skokan R."/>
            <person name="Toyoda A."/>
            <person name="Suzuki Y."/>
            <person name="Kagoshima H."/>
            <person name="Schijlen E."/>
            <person name="Tajeshwar N."/>
            <person name="Catarino B."/>
            <person name="Hetherington A.J."/>
            <person name="Saltykova A."/>
            <person name="Bonnot C."/>
            <person name="Breuninger H."/>
            <person name="Symeonidi A."/>
            <person name="Radhakrishnan G.V."/>
            <person name="Van Nieuwerburgh F."/>
            <person name="Deforce D."/>
            <person name="Chang C."/>
            <person name="Karol K.G."/>
            <person name="Hedrich R."/>
            <person name="Ulvskov P."/>
            <person name="Glockner G."/>
            <person name="Delwiche C.F."/>
            <person name="Petrasek J."/>
            <person name="Van de Peer Y."/>
            <person name="Friml J."/>
            <person name="Beilby M."/>
            <person name="Dolan L."/>
            <person name="Kohara Y."/>
            <person name="Sugano S."/>
            <person name="Fujiyama A."/>
            <person name="Delaux P.-M."/>
            <person name="Quint M."/>
            <person name="TheiBen G."/>
            <person name="Hagemann M."/>
            <person name="Harholt J."/>
            <person name="Dunand C."/>
            <person name="Zachgo S."/>
            <person name="Langdale J."/>
            <person name="Maumus F."/>
            <person name="Straeten D.V.D."/>
            <person name="Gould S.B."/>
            <person name="Rensing S.A."/>
        </authorList>
    </citation>
    <scope>NUCLEOTIDE SEQUENCE [LARGE SCALE GENOMIC DNA]</scope>
    <source>
        <strain evidence="8 9">S276</strain>
    </source>
</reference>
<evidence type="ECO:0000256" key="4">
    <source>
        <dbReference type="ARBA" id="ARBA00022741"/>
    </source>
</evidence>
<dbReference type="InterPro" id="IPR008144">
    <property type="entry name" value="Guanylate_kin-like_dom"/>
</dbReference>
<dbReference type="Gramene" id="GBG69988">
    <property type="protein sequence ID" value="GBG69988"/>
    <property type="gene ID" value="CBR_g4816"/>
</dbReference>
<dbReference type="AlphaFoldDB" id="A0A388KJ03"/>
<dbReference type="GO" id="GO:0005829">
    <property type="term" value="C:cytosol"/>
    <property type="evidence" value="ECO:0007669"/>
    <property type="project" value="TreeGrafter"/>
</dbReference>